<evidence type="ECO:0000256" key="4">
    <source>
        <dbReference type="ARBA" id="ARBA00022640"/>
    </source>
</evidence>
<comment type="subcellular location">
    <subcellularLocation>
        <location evidence="2">Plastid</location>
    </subcellularLocation>
</comment>
<name>A0A9D4AJY8_9ROSI</name>
<dbReference type="PANTHER" id="PTHR33078:SF100">
    <property type="entry name" value="PROTEIN YCF2"/>
    <property type="match status" value="1"/>
</dbReference>
<dbReference type="GO" id="GO:0009536">
    <property type="term" value="C:plastid"/>
    <property type="evidence" value="ECO:0007669"/>
    <property type="project" value="UniProtKB-SubCell"/>
</dbReference>
<keyword evidence="6" id="KW-0067">ATP-binding</keyword>
<dbReference type="Proteomes" id="UP000828251">
    <property type="component" value="Unassembled WGS sequence"/>
</dbReference>
<organism evidence="7 8">
    <name type="scientific">Gossypium stocksii</name>
    <dbReference type="NCBI Taxonomy" id="47602"/>
    <lineage>
        <taxon>Eukaryota</taxon>
        <taxon>Viridiplantae</taxon>
        <taxon>Streptophyta</taxon>
        <taxon>Embryophyta</taxon>
        <taxon>Tracheophyta</taxon>
        <taxon>Spermatophyta</taxon>
        <taxon>Magnoliopsida</taxon>
        <taxon>eudicotyledons</taxon>
        <taxon>Gunneridae</taxon>
        <taxon>Pentapetalae</taxon>
        <taxon>rosids</taxon>
        <taxon>malvids</taxon>
        <taxon>Malvales</taxon>
        <taxon>Malvaceae</taxon>
        <taxon>Malvoideae</taxon>
        <taxon>Gossypium</taxon>
    </lineage>
</organism>
<dbReference type="AlphaFoldDB" id="A0A9D4AJY8"/>
<reference evidence="7 8" key="1">
    <citation type="journal article" date="2021" name="Plant Biotechnol. J.">
        <title>Multi-omics assisted identification of the key and species-specific regulatory components of drought-tolerant mechanisms in Gossypium stocksii.</title>
        <authorList>
            <person name="Yu D."/>
            <person name="Ke L."/>
            <person name="Zhang D."/>
            <person name="Wu Y."/>
            <person name="Sun Y."/>
            <person name="Mei J."/>
            <person name="Sun J."/>
            <person name="Sun Y."/>
        </authorList>
    </citation>
    <scope>NUCLEOTIDE SEQUENCE [LARGE SCALE GENOMIC DNA]</scope>
    <source>
        <strain evidence="8">cv. E1</strain>
        <tissue evidence="7">Leaf</tissue>
    </source>
</reference>
<comment type="caution">
    <text evidence="7">The sequence shown here is derived from an EMBL/GenBank/DDBJ whole genome shotgun (WGS) entry which is preliminary data.</text>
</comment>
<keyword evidence="4" id="KW-0934">Plastid</keyword>
<comment type="function">
    <text evidence="1">Probable ATPase of unknown function. Its presence in a non-photosynthetic plant (Epifagus virginiana) and experiments in tobacco indicate that it has an essential function which is probably not related to photosynthesis.</text>
</comment>
<gene>
    <name evidence="7" type="ORF">J1N35_001803</name>
</gene>
<dbReference type="OrthoDB" id="951912at2759"/>
<evidence type="ECO:0000256" key="3">
    <source>
        <dbReference type="ARBA" id="ARBA00009361"/>
    </source>
</evidence>
<evidence type="ECO:0000313" key="8">
    <source>
        <dbReference type="Proteomes" id="UP000828251"/>
    </source>
</evidence>
<keyword evidence="8" id="KW-1185">Reference proteome</keyword>
<sequence length="251" mass="28977">MLFTKSGSTLTTEKKIDQILLSLTHSDHLSKNNSGYQMIEQLGPIYLRYLVDIRKKYLMNYEFNTSCLVESQIFFAHYQSLIHKLRVGLIVFISCLVENPLAVSPSRGILVIGPIGIERSYLFKYLATNSYVPFITVYLNKFLNNKLKCFLIDDIDIDDSDDIDASDAIDCDLDTELELLIMMNALTMNMMLEIDRFYITLQFELAKAMSPCIIWILNIHDLDVNEVNYLSLGLLMNYLFKDCERCSKIKI</sequence>
<comment type="similarity">
    <text evidence="3">Belongs to the Ycf2 family.</text>
</comment>
<dbReference type="Gene3D" id="3.40.50.300">
    <property type="entry name" value="P-loop containing nucleotide triphosphate hydrolases"/>
    <property type="match status" value="1"/>
</dbReference>
<evidence type="ECO:0000313" key="7">
    <source>
        <dbReference type="EMBL" id="KAH1130425.1"/>
    </source>
</evidence>
<evidence type="ECO:0000256" key="2">
    <source>
        <dbReference type="ARBA" id="ARBA00004474"/>
    </source>
</evidence>
<dbReference type="EMBL" id="JAIQCV010000001">
    <property type="protein sequence ID" value="KAH1130425.1"/>
    <property type="molecule type" value="Genomic_DNA"/>
</dbReference>
<keyword evidence="5" id="KW-0547">Nucleotide-binding</keyword>
<evidence type="ECO:0000256" key="1">
    <source>
        <dbReference type="ARBA" id="ARBA00002329"/>
    </source>
</evidence>
<protein>
    <recommendedName>
        <fullName evidence="9">ATPase AAA-type core domain-containing protein</fullName>
    </recommendedName>
</protein>
<dbReference type="GO" id="GO:0005524">
    <property type="term" value="F:ATP binding"/>
    <property type="evidence" value="ECO:0007669"/>
    <property type="project" value="UniProtKB-KW"/>
</dbReference>
<evidence type="ECO:0000256" key="6">
    <source>
        <dbReference type="ARBA" id="ARBA00022840"/>
    </source>
</evidence>
<evidence type="ECO:0008006" key="9">
    <source>
        <dbReference type="Google" id="ProtNLM"/>
    </source>
</evidence>
<accession>A0A9D4AJY8</accession>
<proteinExistence type="inferred from homology"/>
<dbReference type="InterPro" id="IPR027417">
    <property type="entry name" value="P-loop_NTPase"/>
</dbReference>
<dbReference type="PANTHER" id="PTHR33078">
    <property type="entry name" value="PROTEIN YCF2-RELATED"/>
    <property type="match status" value="1"/>
</dbReference>
<evidence type="ECO:0000256" key="5">
    <source>
        <dbReference type="ARBA" id="ARBA00022741"/>
    </source>
</evidence>